<dbReference type="GO" id="GO:0032456">
    <property type="term" value="P:endocytic recycling"/>
    <property type="evidence" value="ECO:0007669"/>
    <property type="project" value="TreeGrafter"/>
</dbReference>
<evidence type="ECO:0000259" key="11">
    <source>
        <dbReference type="PROSITE" id="PS50055"/>
    </source>
</evidence>
<feature type="region of interest" description="Disordered" evidence="10">
    <location>
        <begin position="700"/>
        <end position="738"/>
    </location>
</feature>
<keyword evidence="14" id="KW-1185">Reference proteome</keyword>
<evidence type="ECO:0000256" key="10">
    <source>
        <dbReference type="SAM" id="MobiDB-lite"/>
    </source>
</evidence>
<dbReference type="SMART" id="SM01041">
    <property type="entry name" value="BRO1"/>
    <property type="match status" value="1"/>
</dbReference>
<feature type="compositionally biased region" description="Polar residues" evidence="10">
    <location>
        <begin position="907"/>
        <end position="924"/>
    </location>
</feature>
<dbReference type="PROSITE" id="PS51180">
    <property type="entry name" value="BRO1"/>
    <property type="match status" value="1"/>
</dbReference>
<feature type="domain" description="Tyrosine-protein phosphatase" evidence="11">
    <location>
        <begin position="1869"/>
        <end position="2131"/>
    </location>
</feature>
<feature type="compositionally biased region" description="Low complexity" evidence="10">
    <location>
        <begin position="2312"/>
        <end position="2332"/>
    </location>
</feature>
<dbReference type="FunCoup" id="A0A1S3H042">
    <property type="interactions" value="1239"/>
</dbReference>
<dbReference type="KEGG" id="lak:106150839"/>
<dbReference type="GO" id="GO:0004725">
    <property type="term" value="F:protein tyrosine phosphatase activity"/>
    <property type="evidence" value="ECO:0007669"/>
    <property type="project" value="UniProtKB-EC"/>
</dbReference>
<feature type="region of interest" description="Disordered" evidence="10">
    <location>
        <begin position="834"/>
        <end position="924"/>
    </location>
</feature>
<comment type="catalytic activity">
    <reaction evidence="8">
        <text>O-phospho-L-tyrosyl-[protein] + H2O = L-tyrosyl-[protein] + phosphate</text>
        <dbReference type="Rhea" id="RHEA:10684"/>
        <dbReference type="Rhea" id="RHEA-COMP:10136"/>
        <dbReference type="Rhea" id="RHEA-COMP:20101"/>
        <dbReference type="ChEBI" id="CHEBI:15377"/>
        <dbReference type="ChEBI" id="CHEBI:43474"/>
        <dbReference type="ChEBI" id="CHEBI:46858"/>
        <dbReference type="ChEBI" id="CHEBI:61978"/>
        <dbReference type="EC" id="3.1.3.48"/>
    </reaction>
</comment>
<feature type="compositionally biased region" description="Low complexity" evidence="10">
    <location>
        <begin position="1714"/>
        <end position="1734"/>
    </location>
</feature>
<gene>
    <name evidence="15" type="primary">LOC106150839</name>
</gene>
<feature type="compositionally biased region" description="Low complexity" evidence="10">
    <location>
        <begin position="1099"/>
        <end position="1125"/>
    </location>
</feature>
<dbReference type="Pfam" id="PF03097">
    <property type="entry name" value="BRO1"/>
    <property type="match status" value="1"/>
</dbReference>
<dbReference type="InterPro" id="IPR003595">
    <property type="entry name" value="Tyr_Pase_cat"/>
</dbReference>
<keyword evidence="9" id="KW-0175">Coiled coil</keyword>
<dbReference type="RefSeq" id="XP_013379297.1">
    <property type="nucleotide sequence ID" value="XM_013523843.2"/>
</dbReference>
<feature type="region of interest" description="Disordered" evidence="10">
    <location>
        <begin position="2310"/>
        <end position="2412"/>
    </location>
</feature>
<reference evidence="15" key="1">
    <citation type="submission" date="2025-08" db="UniProtKB">
        <authorList>
            <consortium name="RefSeq"/>
        </authorList>
    </citation>
    <scope>IDENTIFICATION</scope>
    <source>
        <tissue evidence="15">Gonads</tissue>
    </source>
</reference>
<dbReference type="Pfam" id="PF00102">
    <property type="entry name" value="Y_phosphatase"/>
    <property type="match status" value="1"/>
</dbReference>
<feature type="compositionally biased region" description="Low complexity" evidence="10">
    <location>
        <begin position="1438"/>
        <end position="1456"/>
    </location>
</feature>
<dbReference type="GO" id="GO:0043328">
    <property type="term" value="P:protein transport to vacuole involved in ubiquitin-dependent protein catabolic process via the multivesicular body sorting pathway"/>
    <property type="evidence" value="ECO:0007669"/>
    <property type="project" value="TreeGrafter"/>
</dbReference>
<feature type="compositionally biased region" description="Polar residues" evidence="10">
    <location>
        <begin position="1354"/>
        <end position="1390"/>
    </location>
</feature>
<feature type="compositionally biased region" description="Low complexity" evidence="10">
    <location>
        <begin position="1820"/>
        <end position="1829"/>
    </location>
</feature>
<accession>A0A1S3H042</accession>
<feature type="compositionally biased region" description="Low complexity" evidence="10">
    <location>
        <begin position="1208"/>
        <end position="1223"/>
    </location>
</feature>
<protein>
    <recommendedName>
        <fullName evidence="3">protein-tyrosine-phosphatase</fullName>
        <ecNumber evidence="3">3.1.3.48</ecNumber>
    </recommendedName>
</protein>
<evidence type="ECO:0000256" key="5">
    <source>
        <dbReference type="ARBA" id="ARBA00022753"/>
    </source>
</evidence>
<dbReference type="GeneID" id="106150839"/>
<dbReference type="CDD" id="cd09234">
    <property type="entry name" value="V_HD-PTP_like"/>
    <property type="match status" value="1"/>
</dbReference>
<feature type="region of interest" description="Disordered" evidence="10">
    <location>
        <begin position="1803"/>
        <end position="1835"/>
    </location>
</feature>
<feature type="compositionally biased region" description="Polar residues" evidence="10">
    <location>
        <begin position="1139"/>
        <end position="1201"/>
    </location>
</feature>
<evidence type="ECO:0000259" key="12">
    <source>
        <dbReference type="PROSITE" id="PS50056"/>
    </source>
</evidence>
<dbReference type="PANTHER" id="PTHR23030">
    <property type="entry name" value="PCD6 INTERACTING PROTEIN-RELATED"/>
    <property type="match status" value="1"/>
</dbReference>
<feature type="compositionally biased region" description="Polar residues" evidence="10">
    <location>
        <begin position="1033"/>
        <end position="1044"/>
    </location>
</feature>
<feature type="compositionally biased region" description="Low complexity" evidence="10">
    <location>
        <begin position="1391"/>
        <end position="1404"/>
    </location>
</feature>
<organism evidence="14 15">
    <name type="scientific">Lingula anatina</name>
    <name type="common">Brachiopod</name>
    <name type="synonym">Lingula unguis</name>
    <dbReference type="NCBI Taxonomy" id="7574"/>
    <lineage>
        <taxon>Eukaryota</taxon>
        <taxon>Metazoa</taxon>
        <taxon>Spiralia</taxon>
        <taxon>Lophotrochozoa</taxon>
        <taxon>Brachiopoda</taxon>
        <taxon>Linguliformea</taxon>
        <taxon>Lingulata</taxon>
        <taxon>Lingulida</taxon>
        <taxon>Linguloidea</taxon>
        <taxon>Lingulidae</taxon>
        <taxon>Lingula</taxon>
    </lineage>
</organism>
<evidence type="ECO:0000259" key="13">
    <source>
        <dbReference type="PROSITE" id="PS51180"/>
    </source>
</evidence>
<dbReference type="Gene3D" id="3.90.190.10">
    <property type="entry name" value="Protein tyrosine phosphatase superfamily"/>
    <property type="match status" value="1"/>
</dbReference>
<feature type="compositionally biased region" description="Pro residues" evidence="10">
    <location>
        <begin position="712"/>
        <end position="721"/>
    </location>
</feature>
<evidence type="ECO:0000256" key="7">
    <source>
        <dbReference type="ARBA" id="ARBA00022912"/>
    </source>
</evidence>
<feature type="compositionally biased region" description="Low complexity" evidence="10">
    <location>
        <begin position="872"/>
        <end position="892"/>
    </location>
</feature>
<evidence type="ECO:0000256" key="9">
    <source>
        <dbReference type="SAM" id="Coils"/>
    </source>
</evidence>
<sequence length="2412" mass="264444">MEGVPRVPMISFELKNCAEPVELGPEIKKYIRDHYQENPSNYNKECSELDQLRQNATRVSRDFTGCSLLKKYYSQLCFLHNRIPMEEGAAGAVPFIWEDVYTGQPDVRADIRFEQACILYNIGSLHSILGSVDNRQSPEGMKISCTHFQCAAWSFQHLRDHYGAVLTADMTHDLLTFQVNLMLAQAQECILEKSMVDNRKSTITAKVAAQIVEFYSQALRHLENSKDSTLHGTRRYKDLKRRIEMKSFFYQSVMYLYLGNQAEEQQKWGERLSYLQGALGKLNECMKLAKSDDEDVQDTLRFTMDVVGGKHNAAKKDNDFVYHEKVPDLATLPEVKGASLVKGVPFNPMDPEVSGPDIFAKLVPMEAHEAASLYSEEKASLIRRVCGEVDEKNQELSQYLSSLSIDPSKLRPESESLPEVLMQKCAAISVRPTAIKDLIAAMQELSNIAIEVESNLKEMHEILENDKVKEEEFQAQFGKRSPNIIVSELSKEKSKYQEAISKAGQSNSELHKAMNTHIANLRLLAGPIEELKASIPSIKASLAPEQEEVMGEMERLMGKVEEMKTQRQQLEEQFRKQVHEDDITSRIVTQEDRGMETYFKDELKKHDKLISLIQQNMNAQTNILRALTDANARYAPVRKAMGDIQHRRDATIQGLIQSYDVYEDLLAKSQKGIDFYKKHDGNVSRLLDRVKGVCKVLEDERQQISNRHKPKAPPPERPSAPKPGVSSTTSSTDVFPGPKLKDFLPYMKPETFSHLKDDDNPPALPAVIEGPTLKDFLPYMKPNTFGHLKDNDIPTNIEGPKLKDYLPNMQPDMNRNPVSSDGPKLKDYLPHMKPEIFGRRDGGPQGGVRQPGTNMYGVQGGGGGSLPPSQTASPTHLPSHPASHPASPRHGAQQQGQDQRYPGGYQPQGNVPYSSQSAPHSMPNNNIYGMTSHLDNRYTSPVPPQALPPGGVGSVQDGGLSYMKKEDVIVPPTKEREEGDGAELLPTGTCASYMTQQQQNVQYSQTSTSSVTPSSAIDQYSGAGRIAHPRPSPSQTVDTLNTPIATPGGEQNQSQPPYPSMYPQPRNTGDYHFQQQQVQPNPQDWRPQPGSVHQGYYPQGAQLGPHIQQQQQQPPSSVSSGYQQPTTSQQPPHAGQGGNAPQNVPTGTNQIQASGGAKPSQQGQLSYPTKQDQTGYPVPQGQTFYPTQQGQPSHSVSQGQPSYPAPHAGQASAYSGSQGYGSYPAVQHGQTPYSGSQTHHLSQHGQPRYQSPHKSSSYPQEQFSYPVPQSQHQPPKQSTFQTSTGYQASQTGQNQLPTAAVSSSSFVGYQGNYPASSINQSPQQSNVGHIPGNQPISGNQQVSGDQQGAPVSGSLPQMSAYSSVAQHGQATQYMGQNTQSSTAPTLKGVNQSGTQSGQQFSQPGVYQGVPSGQMTGQPGGYTGGQKAGPQFQPQQPGTVSQYQSYPSSYSQTSHTQSTTTLAVSTSNSMPYYAQVGSLPSTQNAATGIVNQQQFRQSQQQGQQTQQQYQTPWQQQQQQPNLQQGQQLGQYHQSWQQQHASQINQTQTSQTYRQGQGVPYSPQSQRTGSASQPAVYSQGPQPGYPQGFGQPTANLQSQKQQPSGPQQGGNAYMVAGQQQIGLAQGQQSVNVQGQGQPSGNVQVQGQQAGTMQGQGQVPYVHPQGQLPNLGQQGQPGTGIQSQPAFNQQHQHFGNLPSMTPSSSVQPGQQKSAAAGPTQPGAQTPYQQQTQPEQGPGLPGPPPLQPVPVQPLQPVSIQPLAPAVLHRQLSSASTASTDDLLSDTQSDAGVPPAAVLVPKVMTQEEIQNQKDAADAQQKEELQQQQQQQLQQAHKDPYSDTDILQRFVSEVERFGKVVEGLSKQTLSGPTLLDKEWKDLLEEQEKSSRKQQSMAIARCYPMKNRFPDVMPFDQSRVLLTSTKDDYINCSYLDACSPDCPGIIATQSPLPSTVTDFWTMVYEQHTEVVVALVGDMELGKNKMIAYWPDDKGQSLTYGPFTLTLQTKKENQAWTERFITLSHKETKISRTVIHMQFLSWPPSGVPESPSLLILFINEVHSFYKCQRNASKPIVVHCDGGVGRTGVFCTVYSGVQEIQRGNGIIDVLSTILKMRAKRKMMVQTKEQLKYCYEAILYHAEDTLMKLGQSPPRMFGGILANKASFGDKLPTPGQSHQRKPSEDFILGTTSLSTIESNISKMTFKKYNVIGSDSSNSSRSSSLPPQPPVLDAPPTQVGLAASDSNIHGMVLSYSGADTSQKDIIQGDNQNLPANLSASLYSVGSAQGVMGHPGSQGQIAEGQGQGQMLPEQLLHPLVGQYSRSRSSSSSSIRSASASLPASPQHQLKHPSHGGDASQLPPSLAEIQNPSTFSLDAEGKDRKITKSSFSDKTSHIRDHVKDPNDPLNRLDPLWTIAKEKDEK</sequence>
<dbReference type="Proteomes" id="UP000085678">
    <property type="component" value="Unplaced"/>
</dbReference>
<keyword evidence="6" id="KW-0378">Hydrolase</keyword>
<dbReference type="InterPro" id="IPR038499">
    <property type="entry name" value="BRO1_sf"/>
</dbReference>
<evidence type="ECO:0000256" key="6">
    <source>
        <dbReference type="ARBA" id="ARBA00022801"/>
    </source>
</evidence>
<dbReference type="InterPro" id="IPR000387">
    <property type="entry name" value="Tyr_Pase_dom"/>
</dbReference>
<dbReference type="PRINTS" id="PR00700">
    <property type="entry name" value="PRTYPHPHTASE"/>
</dbReference>
<dbReference type="FunFam" id="3.90.190.10:FF:000102">
    <property type="entry name" value="Receptor-type tyrosine-protein phosphatase"/>
    <property type="match status" value="1"/>
</dbReference>
<feature type="compositionally biased region" description="Polar residues" evidence="10">
    <location>
        <begin position="1560"/>
        <end position="1574"/>
    </location>
</feature>
<feature type="region of interest" description="Disordered" evidence="10">
    <location>
        <begin position="1022"/>
        <end position="1456"/>
    </location>
</feature>
<dbReference type="InterPro" id="IPR025304">
    <property type="entry name" value="ALIX_V_dom"/>
</dbReference>
<keyword evidence="4" id="KW-0963">Cytoplasm</keyword>
<feature type="domain" description="BRO1" evidence="13">
    <location>
        <begin position="8"/>
        <end position="396"/>
    </location>
</feature>
<feature type="compositionally biased region" description="Polar residues" evidence="10">
    <location>
        <begin position="1334"/>
        <end position="1346"/>
    </location>
</feature>
<dbReference type="InterPro" id="IPR000242">
    <property type="entry name" value="PTP_cat"/>
</dbReference>
<feature type="coiled-coil region" evidence="9">
    <location>
        <begin position="546"/>
        <end position="580"/>
    </location>
</feature>
<feature type="domain" description="Tyrosine specific protein phosphatases" evidence="12">
    <location>
        <begin position="2047"/>
        <end position="2122"/>
    </location>
</feature>
<comment type="subcellular location">
    <subcellularLocation>
        <location evidence="2">Cytoplasm</location>
    </subcellularLocation>
    <subcellularLocation>
        <location evidence="1">Endosome</location>
    </subcellularLocation>
</comment>
<dbReference type="Pfam" id="PF13949">
    <property type="entry name" value="ALIX_LYPXL_bnd"/>
    <property type="match status" value="1"/>
</dbReference>
<feature type="compositionally biased region" description="Low complexity" evidence="10">
    <location>
        <begin position="1577"/>
        <end position="1610"/>
    </location>
</feature>
<feature type="compositionally biased region" description="Low complexity" evidence="10">
    <location>
        <begin position="2204"/>
        <end position="2214"/>
    </location>
</feature>
<dbReference type="Gene3D" id="1.25.40.280">
    <property type="entry name" value="alix/aip1 like domains"/>
    <property type="match status" value="1"/>
</dbReference>
<dbReference type="STRING" id="7574.A0A1S3H042"/>
<dbReference type="SMART" id="SM00404">
    <property type="entry name" value="PTPc_motif"/>
    <property type="match status" value="1"/>
</dbReference>
<dbReference type="Gene3D" id="1.20.140.50">
    <property type="entry name" value="alix/aip1 like domains"/>
    <property type="match status" value="1"/>
</dbReference>
<keyword evidence="5" id="KW-0967">Endosome</keyword>
<evidence type="ECO:0000256" key="3">
    <source>
        <dbReference type="ARBA" id="ARBA00013064"/>
    </source>
</evidence>
<evidence type="ECO:0000313" key="14">
    <source>
        <dbReference type="Proteomes" id="UP000085678"/>
    </source>
</evidence>
<dbReference type="PROSITE" id="PS00383">
    <property type="entry name" value="TYR_PHOSPHATASE_1"/>
    <property type="match status" value="1"/>
</dbReference>
<feature type="compositionally biased region" description="Basic and acidic residues" evidence="10">
    <location>
        <begin position="2381"/>
        <end position="2393"/>
    </location>
</feature>
<feature type="region of interest" description="Disordered" evidence="10">
    <location>
        <begin position="1625"/>
        <end position="1749"/>
    </location>
</feature>
<dbReference type="PROSITE" id="PS50055">
    <property type="entry name" value="TYR_PHOSPHATASE_PTP"/>
    <property type="match status" value="1"/>
</dbReference>
<name>A0A1S3H042_LINAN</name>
<dbReference type="InterPro" id="IPR016130">
    <property type="entry name" value="Tyr_Pase_AS"/>
</dbReference>
<feature type="compositionally biased region" description="Low complexity" evidence="10">
    <location>
        <begin position="1492"/>
        <end position="1544"/>
    </location>
</feature>
<feature type="compositionally biased region" description="Low complexity" evidence="10">
    <location>
        <begin position="1625"/>
        <end position="1677"/>
    </location>
</feature>
<dbReference type="GO" id="GO:0045022">
    <property type="term" value="P:early endosome to late endosome transport"/>
    <property type="evidence" value="ECO:0007669"/>
    <property type="project" value="TreeGrafter"/>
</dbReference>
<feature type="compositionally biased region" description="Polar residues" evidence="10">
    <location>
        <begin position="1228"/>
        <end position="1327"/>
    </location>
</feature>
<feature type="region of interest" description="Disordered" evidence="10">
    <location>
        <begin position="1492"/>
        <end position="1610"/>
    </location>
</feature>
<feature type="compositionally biased region" description="Low complexity" evidence="10">
    <location>
        <begin position="1074"/>
        <end position="1083"/>
    </location>
</feature>
<feature type="compositionally biased region" description="Basic and acidic residues" evidence="10">
    <location>
        <begin position="1805"/>
        <end position="1819"/>
    </location>
</feature>
<evidence type="ECO:0000256" key="8">
    <source>
        <dbReference type="ARBA" id="ARBA00051722"/>
    </source>
</evidence>
<dbReference type="PANTHER" id="PTHR23030:SF30">
    <property type="entry name" value="TYROSINE-PROTEIN PHOSPHATASE NON-RECEPTOR TYPE 23"/>
    <property type="match status" value="1"/>
</dbReference>
<keyword evidence="7" id="KW-0904">Protein phosphatase</keyword>
<dbReference type="GO" id="GO:0005768">
    <property type="term" value="C:endosome"/>
    <property type="evidence" value="ECO:0007669"/>
    <property type="project" value="UniProtKB-SubCell"/>
</dbReference>
<dbReference type="InterPro" id="IPR029021">
    <property type="entry name" value="Prot-tyrosine_phosphatase-like"/>
</dbReference>
<dbReference type="SUPFAM" id="SSF52799">
    <property type="entry name" value="(Phosphotyrosine protein) phosphatases II"/>
    <property type="match status" value="1"/>
</dbReference>
<feature type="compositionally biased region" description="Polar residues" evidence="10">
    <location>
        <begin position="1678"/>
        <end position="1710"/>
    </location>
</feature>
<evidence type="ECO:0000256" key="4">
    <source>
        <dbReference type="ARBA" id="ARBA00022490"/>
    </source>
</evidence>
<dbReference type="Gene3D" id="1.20.120.560">
    <property type="entry name" value="alix/aip1 in complex with the ypdl late domain"/>
    <property type="match status" value="1"/>
</dbReference>
<evidence type="ECO:0000313" key="15">
    <source>
        <dbReference type="RefSeq" id="XP_013379297.1"/>
    </source>
</evidence>
<dbReference type="InterPro" id="IPR004328">
    <property type="entry name" value="BRO1_dom"/>
</dbReference>
<feature type="compositionally biased region" description="Gly residues" evidence="10">
    <location>
        <begin position="1417"/>
        <end position="1426"/>
    </location>
</feature>
<feature type="region of interest" description="Disordered" evidence="10">
    <location>
        <begin position="2204"/>
        <end position="2227"/>
    </location>
</feature>
<evidence type="ECO:0000256" key="2">
    <source>
        <dbReference type="ARBA" id="ARBA00004496"/>
    </source>
</evidence>
<feature type="compositionally biased region" description="Pro residues" evidence="10">
    <location>
        <begin position="1736"/>
        <end position="1749"/>
    </location>
</feature>
<dbReference type="SMART" id="SM00194">
    <property type="entry name" value="PTPc"/>
    <property type="match status" value="1"/>
</dbReference>
<proteinExistence type="predicted"/>
<dbReference type="OrthoDB" id="10266451at2759"/>
<dbReference type="InParanoid" id="A0A1S3H042"/>
<evidence type="ECO:0000256" key="1">
    <source>
        <dbReference type="ARBA" id="ARBA00004177"/>
    </source>
</evidence>
<dbReference type="EC" id="3.1.3.48" evidence="3"/>
<dbReference type="PROSITE" id="PS50056">
    <property type="entry name" value="TYR_PHOSPHATASE_2"/>
    <property type="match status" value="1"/>
</dbReference>